<evidence type="ECO:0000259" key="6">
    <source>
        <dbReference type="Pfam" id="PF08281"/>
    </source>
</evidence>
<dbReference type="PANTHER" id="PTHR43133">
    <property type="entry name" value="RNA POLYMERASE ECF-TYPE SIGMA FACTO"/>
    <property type="match status" value="1"/>
</dbReference>
<dbReference type="GO" id="GO:0016987">
    <property type="term" value="F:sigma factor activity"/>
    <property type="evidence" value="ECO:0007669"/>
    <property type="project" value="UniProtKB-KW"/>
</dbReference>
<evidence type="ECO:0000256" key="2">
    <source>
        <dbReference type="ARBA" id="ARBA00023015"/>
    </source>
</evidence>
<dbReference type="SUPFAM" id="SSF88659">
    <property type="entry name" value="Sigma3 and sigma4 domains of RNA polymerase sigma factors"/>
    <property type="match status" value="1"/>
</dbReference>
<gene>
    <name evidence="7" type="ORF">GS398_01590</name>
</gene>
<dbReference type="SUPFAM" id="SSF88946">
    <property type="entry name" value="Sigma2 domain of RNA polymerase sigma factors"/>
    <property type="match status" value="1"/>
</dbReference>
<dbReference type="InterPro" id="IPR013325">
    <property type="entry name" value="RNA_pol_sigma_r2"/>
</dbReference>
<evidence type="ECO:0000256" key="3">
    <source>
        <dbReference type="ARBA" id="ARBA00023082"/>
    </source>
</evidence>
<dbReference type="InterPro" id="IPR013249">
    <property type="entry name" value="RNA_pol_sigma70_r4_t2"/>
</dbReference>
<accession>A0A7K1XSZ4</accession>
<dbReference type="PANTHER" id="PTHR43133:SF46">
    <property type="entry name" value="RNA POLYMERASE SIGMA-70 FACTOR ECF SUBFAMILY"/>
    <property type="match status" value="1"/>
</dbReference>
<dbReference type="GO" id="GO:0006352">
    <property type="term" value="P:DNA-templated transcription initiation"/>
    <property type="evidence" value="ECO:0007669"/>
    <property type="project" value="InterPro"/>
</dbReference>
<dbReference type="AlphaFoldDB" id="A0A7K1XSZ4"/>
<dbReference type="Proteomes" id="UP000451233">
    <property type="component" value="Unassembled WGS sequence"/>
</dbReference>
<feature type="domain" description="RNA polymerase sigma factor 70 region 4 type 2" evidence="6">
    <location>
        <begin position="125"/>
        <end position="175"/>
    </location>
</feature>
<dbReference type="InterPro" id="IPR036388">
    <property type="entry name" value="WH-like_DNA-bd_sf"/>
</dbReference>
<comment type="similarity">
    <text evidence="1">Belongs to the sigma-70 factor family. ECF subfamily.</text>
</comment>
<dbReference type="Gene3D" id="1.10.10.10">
    <property type="entry name" value="Winged helix-like DNA-binding domain superfamily/Winged helix DNA-binding domain"/>
    <property type="match status" value="1"/>
</dbReference>
<dbReference type="Pfam" id="PF08281">
    <property type="entry name" value="Sigma70_r4_2"/>
    <property type="match status" value="1"/>
</dbReference>
<sequence length="187" mass="22024">MEAVYVDQHYNLVVECKQGSRKAHYELYKLYSKAMFNIAMRIVNHEGEAADVLQDAFVDAFARIGDFRQETTFGLWMKQIVVNKSISHLRKRKMELIPIDDTDVEDLPDDDRYDDAEIQYQVQQVKRGIQLLPEGYRVVLSLYLLEGYDHEEIAHILKISENTSRTQFMRAKRKLMEQLKMQGVKYN</sequence>
<name>A0A7K1XSZ4_9SPHI</name>
<keyword evidence="4" id="KW-0804">Transcription</keyword>
<keyword evidence="8" id="KW-1185">Reference proteome</keyword>
<protein>
    <submittedName>
        <fullName evidence="7">Sigma-70 family RNA polymerase sigma factor</fullName>
    </submittedName>
</protein>
<dbReference type="Pfam" id="PF04542">
    <property type="entry name" value="Sigma70_r2"/>
    <property type="match status" value="1"/>
</dbReference>
<organism evidence="7 8">
    <name type="scientific">Hufsiella ginkgonis</name>
    <dbReference type="NCBI Taxonomy" id="2695274"/>
    <lineage>
        <taxon>Bacteria</taxon>
        <taxon>Pseudomonadati</taxon>
        <taxon>Bacteroidota</taxon>
        <taxon>Sphingobacteriia</taxon>
        <taxon>Sphingobacteriales</taxon>
        <taxon>Sphingobacteriaceae</taxon>
        <taxon>Hufsiella</taxon>
    </lineage>
</organism>
<dbReference type="Gene3D" id="1.10.1740.10">
    <property type="match status" value="1"/>
</dbReference>
<proteinExistence type="inferred from homology"/>
<evidence type="ECO:0000313" key="7">
    <source>
        <dbReference type="EMBL" id="MXV13978.1"/>
    </source>
</evidence>
<dbReference type="CDD" id="cd06171">
    <property type="entry name" value="Sigma70_r4"/>
    <property type="match status" value="1"/>
</dbReference>
<dbReference type="NCBIfam" id="TIGR02937">
    <property type="entry name" value="sigma70-ECF"/>
    <property type="match status" value="1"/>
</dbReference>
<evidence type="ECO:0000259" key="5">
    <source>
        <dbReference type="Pfam" id="PF04542"/>
    </source>
</evidence>
<dbReference type="EMBL" id="WVHS01000001">
    <property type="protein sequence ID" value="MXV13978.1"/>
    <property type="molecule type" value="Genomic_DNA"/>
</dbReference>
<feature type="domain" description="RNA polymerase sigma-70 region 2" evidence="5">
    <location>
        <begin position="27"/>
        <end position="93"/>
    </location>
</feature>
<keyword evidence="3" id="KW-0731">Sigma factor</keyword>
<comment type="caution">
    <text evidence="7">The sequence shown here is derived from an EMBL/GenBank/DDBJ whole genome shotgun (WGS) entry which is preliminary data.</text>
</comment>
<keyword evidence="2" id="KW-0805">Transcription regulation</keyword>
<evidence type="ECO:0000256" key="1">
    <source>
        <dbReference type="ARBA" id="ARBA00010641"/>
    </source>
</evidence>
<reference evidence="7 8" key="1">
    <citation type="submission" date="2019-11" db="EMBL/GenBank/DDBJ databases">
        <title>Pedobacter sp. HMF7056 Genome sequencing and assembly.</title>
        <authorList>
            <person name="Kang H."/>
            <person name="Kim H."/>
            <person name="Joh K."/>
        </authorList>
    </citation>
    <scope>NUCLEOTIDE SEQUENCE [LARGE SCALE GENOMIC DNA]</scope>
    <source>
        <strain evidence="7 8">HMF7056</strain>
    </source>
</reference>
<dbReference type="InterPro" id="IPR013324">
    <property type="entry name" value="RNA_pol_sigma_r3/r4-like"/>
</dbReference>
<dbReference type="InterPro" id="IPR007627">
    <property type="entry name" value="RNA_pol_sigma70_r2"/>
</dbReference>
<evidence type="ECO:0000256" key="4">
    <source>
        <dbReference type="ARBA" id="ARBA00023163"/>
    </source>
</evidence>
<evidence type="ECO:0000313" key="8">
    <source>
        <dbReference type="Proteomes" id="UP000451233"/>
    </source>
</evidence>
<dbReference type="GO" id="GO:0003677">
    <property type="term" value="F:DNA binding"/>
    <property type="evidence" value="ECO:0007669"/>
    <property type="project" value="InterPro"/>
</dbReference>
<dbReference type="InterPro" id="IPR039425">
    <property type="entry name" value="RNA_pol_sigma-70-like"/>
</dbReference>
<dbReference type="InterPro" id="IPR014284">
    <property type="entry name" value="RNA_pol_sigma-70_dom"/>
</dbReference>